<evidence type="ECO:0000259" key="9">
    <source>
        <dbReference type="Pfam" id="PF02771"/>
    </source>
</evidence>
<dbReference type="SUPFAM" id="SSF47203">
    <property type="entry name" value="Acyl-CoA dehydrogenase C-terminal domain-like"/>
    <property type="match status" value="1"/>
</dbReference>
<dbReference type="EMBL" id="JAEPWM010000002">
    <property type="protein sequence ID" value="MBK6006100.1"/>
    <property type="molecule type" value="Genomic_DNA"/>
</dbReference>
<dbReference type="AlphaFoldDB" id="A0A934TSG9"/>
<feature type="domain" description="Acyl-CoA dehydrogenase/oxidase C-terminal" evidence="7">
    <location>
        <begin position="245"/>
        <end position="395"/>
    </location>
</feature>
<keyword evidence="5" id="KW-0274">FAD</keyword>
<dbReference type="InterPro" id="IPR037069">
    <property type="entry name" value="AcylCoA_DH/ox_N_sf"/>
</dbReference>
<dbReference type="GO" id="GO:0003995">
    <property type="term" value="F:acyl-CoA dehydrogenase activity"/>
    <property type="evidence" value="ECO:0007669"/>
    <property type="project" value="TreeGrafter"/>
</dbReference>
<dbReference type="InterPro" id="IPR009100">
    <property type="entry name" value="AcylCoA_DH/oxidase_NM_dom_sf"/>
</dbReference>
<evidence type="ECO:0000259" key="7">
    <source>
        <dbReference type="Pfam" id="PF00441"/>
    </source>
</evidence>
<dbReference type="PANTHER" id="PTHR48083:SF13">
    <property type="entry name" value="ACYL-COA DEHYDROGENASE FAMILY MEMBER 11"/>
    <property type="match status" value="1"/>
</dbReference>
<evidence type="ECO:0000313" key="10">
    <source>
        <dbReference type="EMBL" id="MBK6006100.1"/>
    </source>
</evidence>
<name>A0A934TSG9_9BURK</name>
<dbReference type="SUPFAM" id="SSF56645">
    <property type="entry name" value="Acyl-CoA dehydrogenase NM domain-like"/>
    <property type="match status" value="1"/>
</dbReference>
<dbReference type="InterPro" id="IPR050741">
    <property type="entry name" value="Acyl-CoA_dehydrogenase"/>
</dbReference>
<reference evidence="10" key="1">
    <citation type="journal article" date="2012" name="J. Microbiol. Biotechnol.">
        <title>Ramlibacter ginsenosidimutans sp. nov., with ginsenoside-converting activity.</title>
        <authorList>
            <person name="Wang L."/>
            <person name="An D.S."/>
            <person name="Kim S.G."/>
            <person name="Jin F.X."/>
            <person name="Kim S.C."/>
            <person name="Lee S.T."/>
            <person name="Im W.T."/>
        </authorList>
    </citation>
    <scope>NUCLEOTIDE SEQUENCE</scope>
    <source>
        <strain evidence="10">KACC 17527</strain>
    </source>
</reference>
<keyword evidence="4" id="KW-0285">Flavoprotein</keyword>
<evidence type="ECO:0000256" key="6">
    <source>
        <dbReference type="ARBA" id="ARBA00023002"/>
    </source>
</evidence>
<feature type="domain" description="Acyl-CoA oxidase/dehydrogenase middle" evidence="8">
    <location>
        <begin position="132"/>
        <end position="231"/>
    </location>
</feature>
<evidence type="ECO:0000259" key="8">
    <source>
        <dbReference type="Pfam" id="PF02770"/>
    </source>
</evidence>
<dbReference type="Gene3D" id="1.20.140.10">
    <property type="entry name" value="Butyryl-CoA Dehydrogenase, subunit A, domain 3"/>
    <property type="match status" value="1"/>
</dbReference>
<dbReference type="InterPro" id="IPR046373">
    <property type="entry name" value="Acyl-CoA_Oxase/DH_mid-dom_sf"/>
</dbReference>
<dbReference type="GO" id="GO:0033539">
    <property type="term" value="P:fatty acid beta-oxidation using acyl-CoA dehydrogenase"/>
    <property type="evidence" value="ECO:0007669"/>
    <property type="project" value="TreeGrafter"/>
</dbReference>
<keyword evidence="6" id="KW-0560">Oxidoreductase</keyword>
<dbReference type="GO" id="GO:0005737">
    <property type="term" value="C:cytoplasm"/>
    <property type="evidence" value="ECO:0007669"/>
    <property type="project" value="TreeGrafter"/>
</dbReference>
<proteinExistence type="inferred from homology"/>
<protein>
    <submittedName>
        <fullName evidence="10">Acyl-CoA dehydrogenase family protein</fullName>
    </submittedName>
</protein>
<organism evidence="10 11">
    <name type="scientific">Ramlibacter ginsenosidimutans</name>
    <dbReference type="NCBI Taxonomy" id="502333"/>
    <lineage>
        <taxon>Bacteria</taxon>
        <taxon>Pseudomonadati</taxon>
        <taxon>Pseudomonadota</taxon>
        <taxon>Betaproteobacteria</taxon>
        <taxon>Burkholderiales</taxon>
        <taxon>Comamonadaceae</taxon>
        <taxon>Ramlibacter</taxon>
    </lineage>
</organism>
<dbReference type="RefSeq" id="WP_201168318.1">
    <property type="nucleotide sequence ID" value="NZ_JAEPWM010000002.1"/>
</dbReference>
<comment type="similarity">
    <text evidence="2">Belongs to the acyl-CoA dehydrogenase family.</text>
</comment>
<feature type="domain" description="Acyl-CoA dehydrogenase/oxidase N-terminal" evidence="9">
    <location>
        <begin position="16"/>
        <end position="127"/>
    </location>
</feature>
<gene>
    <name evidence="10" type="ORF">JJB11_08325</name>
</gene>
<keyword evidence="11" id="KW-1185">Reference proteome</keyword>
<evidence type="ECO:0000256" key="2">
    <source>
        <dbReference type="ARBA" id="ARBA00009347"/>
    </source>
</evidence>
<dbReference type="InterPro" id="IPR013786">
    <property type="entry name" value="AcylCoA_DH/ox_N"/>
</dbReference>
<evidence type="ECO:0000256" key="5">
    <source>
        <dbReference type="ARBA" id="ARBA00022827"/>
    </source>
</evidence>
<accession>A0A934TSG9</accession>
<dbReference type="PANTHER" id="PTHR48083">
    <property type="entry name" value="MEDIUM-CHAIN SPECIFIC ACYL-COA DEHYDROGENASE, MITOCHONDRIAL-RELATED"/>
    <property type="match status" value="1"/>
</dbReference>
<comment type="cofactor">
    <cofactor evidence="1">
        <name>FAD</name>
        <dbReference type="ChEBI" id="CHEBI:57692"/>
    </cofactor>
</comment>
<dbReference type="Pfam" id="PF02770">
    <property type="entry name" value="Acyl-CoA_dh_M"/>
    <property type="match status" value="1"/>
</dbReference>
<dbReference type="InterPro" id="IPR036250">
    <property type="entry name" value="AcylCo_DH-like_C"/>
</dbReference>
<comment type="subunit">
    <text evidence="3">Homodimer.</text>
</comment>
<dbReference type="Proteomes" id="UP000630528">
    <property type="component" value="Unassembled WGS sequence"/>
</dbReference>
<evidence type="ECO:0000313" key="11">
    <source>
        <dbReference type="Proteomes" id="UP000630528"/>
    </source>
</evidence>
<sequence length="424" mass="46382">MNFDPSVRAGEWLRRLESFLDRFVLPYNGAWHAAAARGEPAGFVDSLRSLAREEGLWNLCLPALPPGAPGTALSNLDYAPLAEAMGRLPWAAEVFNCNAPDSGNMELLLRHASPAQRSAWLEPLLAGAIRSAFAMSEPDVASSDPTNLQTLVRRDGPDLELNGRKWFVTGAAHPDCRLLLVVARNADAGDDTHHAHSIVLVPADAPGLEVVRNIPVVHHLAPEGHCEIVLRGVRVPASHLLGEWGEGFALAQARLGPGRVHHCMRSIGQCELALALACERALERRAFGHPLAQQANVQEWLADSRIEIDQARLLVLRTAWALDQPQPAADLREQVAAIKVVAARLQNRVLDRAIQVFGAMGLSPDTPLAALWTWGRALRIMDGPDEVHLRTVARGELRRAAQQLGRWTDYFTTPQQLAAPPRIR</sequence>
<dbReference type="Pfam" id="PF02771">
    <property type="entry name" value="Acyl-CoA_dh_N"/>
    <property type="match status" value="1"/>
</dbReference>
<dbReference type="InterPro" id="IPR009075">
    <property type="entry name" value="AcylCo_DH/oxidase_C"/>
</dbReference>
<dbReference type="InterPro" id="IPR006091">
    <property type="entry name" value="Acyl-CoA_Oxase/DH_mid-dom"/>
</dbReference>
<dbReference type="Gene3D" id="1.10.540.10">
    <property type="entry name" value="Acyl-CoA dehydrogenase/oxidase, N-terminal domain"/>
    <property type="match status" value="1"/>
</dbReference>
<dbReference type="GO" id="GO:0050660">
    <property type="term" value="F:flavin adenine dinucleotide binding"/>
    <property type="evidence" value="ECO:0007669"/>
    <property type="project" value="InterPro"/>
</dbReference>
<evidence type="ECO:0000256" key="3">
    <source>
        <dbReference type="ARBA" id="ARBA00011738"/>
    </source>
</evidence>
<evidence type="ECO:0000256" key="1">
    <source>
        <dbReference type="ARBA" id="ARBA00001974"/>
    </source>
</evidence>
<reference evidence="10" key="2">
    <citation type="submission" date="2021-01" db="EMBL/GenBank/DDBJ databases">
        <authorList>
            <person name="Kang M."/>
        </authorList>
    </citation>
    <scope>NUCLEOTIDE SEQUENCE</scope>
    <source>
        <strain evidence="10">KACC 17527</strain>
    </source>
</reference>
<comment type="caution">
    <text evidence="10">The sequence shown here is derived from an EMBL/GenBank/DDBJ whole genome shotgun (WGS) entry which is preliminary data.</text>
</comment>
<dbReference type="Gene3D" id="2.40.110.10">
    <property type="entry name" value="Butyryl-CoA Dehydrogenase, subunit A, domain 2"/>
    <property type="match status" value="1"/>
</dbReference>
<evidence type="ECO:0000256" key="4">
    <source>
        <dbReference type="ARBA" id="ARBA00022630"/>
    </source>
</evidence>
<dbReference type="Pfam" id="PF00441">
    <property type="entry name" value="Acyl-CoA_dh_1"/>
    <property type="match status" value="1"/>
</dbReference>